<feature type="transmembrane region" description="Helical" evidence="8">
    <location>
        <begin position="570"/>
        <end position="590"/>
    </location>
</feature>
<evidence type="ECO:0000256" key="2">
    <source>
        <dbReference type="ARBA" id="ARBA00006978"/>
    </source>
</evidence>
<keyword evidence="8" id="KW-0029">Amino-acid transport</keyword>
<comment type="caution">
    <text evidence="11">The sequence shown here is derived from an EMBL/GenBank/DDBJ whole genome shotgun (WGS) entry which is preliminary data.</text>
</comment>
<proteinExistence type="inferred from homology"/>
<evidence type="ECO:0000256" key="4">
    <source>
        <dbReference type="ARBA" id="ARBA00022692"/>
    </source>
</evidence>
<accession>A0A4T0FHH2</accession>
<dbReference type="EMBL" id="SPNW01000053">
    <property type="protein sequence ID" value="TIA87549.1"/>
    <property type="molecule type" value="Genomic_DNA"/>
</dbReference>
<dbReference type="GO" id="GO:0006914">
    <property type="term" value="P:autophagy"/>
    <property type="evidence" value="ECO:0007669"/>
    <property type="project" value="UniProtKB-KW"/>
</dbReference>
<dbReference type="AlphaFoldDB" id="A0A4T0FHH2"/>
<feature type="transmembrane region" description="Helical" evidence="8">
    <location>
        <begin position="796"/>
        <end position="815"/>
    </location>
</feature>
<evidence type="ECO:0000256" key="6">
    <source>
        <dbReference type="ARBA" id="ARBA00023006"/>
    </source>
</evidence>
<comment type="subcellular location">
    <subcellularLocation>
        <location evidence="1 8">Vacuole membrane</location>
        <topology evidence="1 8">Multi-pass membrane protein</topology>
    </subcellularLocation>
</comment>
<keyword evidence="6 8" id="KW-0072">Autophagy</keyword>
<feature type="transmembrane region" description="Helical" evidence="8">
    <location>
        <begin position="20"/>
        <end position="44"/>
    </location>
</feature>
<feature type="transmembrane region" description="Helical" evidence="8">
    <location>
        <begin position="177"/>
        <end position="197"/>
    </location>
</feature>
<keyword evidence="4 8" id="KW-0812">Transmembrane</keyword>
<feature type="domain" description="CWH43-like N-terminal" evidence="10">
    <location>
        <begin position="20"/>
        <end position="246"/>
    </location>
</feature>
<evidence type="ECO:0000256" key="5">
    <source>
        <dbReference type="ARBA" id="ARBA00022989"/>
    </source>
</evidence>
<comment type="similarity">
    <text evidence="2 8">Belongs to the ATG22 family.</text>
</comment>
<keyword evidence="8" id="KW-0926">Vacuole</keyword>
<dbReference type="SUPFAM" id="SSF103473">
    <property type="entry name" value="MFS general substrate transporter"/>
    <property type="match status" value="2"/>
</dbReference>
<dbReference type="InterPro" id="IPR019402">
    <property type="entry name" value="CWH43_N"/>
</dbReference>
<dbReference type="Pfam" id="PF11700">
    <property type="entry name" value="ATG22"/>
    <property type="match status" value="1"/>
</dbReference>
<gene>
    <name evidence="11" type="ORF">E3P99_03100</name>
</gene>
<organism evidence="11 12">
    <name type="scientific">Wallemia hederae</name>
    <dbReference type="NCBI Taxonomy" id="1540922"/>
    <lineage>
        <taxon>Eukaryota</taxon>
        <taxon>Fungi</taxon>
        <taxon>Dikarya</taxon>
        <taxon>Basidiomycota</taxon>
        <taxon>Wallemiomycotina</taxon>
        <taxon>Wallemiomycetes</taxon>
        <taxon>Wallemiales</taxon>
        <taxon>Wallemiaceae</taxon>
        <taxon>Wallemia</taxon>
    </lineage>
</organism>
<dbReference type="Pfam" id="PF10277">
    <property type="entry name" value="Frag1"/>
    <property type="match status" value="1"/>
</dbReference>
<feature type="transmembrane region" description="Helical" evidence="8">
    <location>
        <begin position="227"/>
        <end position="248"/>
    </location>
</feature>
<feature type="transmembrane region" description="Helical" evidence="8">
    <location>
        <begin position="413"/>
        <end position="436"/>
    </location>
</feature>
<feature type="transmembrane region" description="Helical" evidence="8">
    <location>
        <begin position="107"/>
        <end position="129"/>
    </location>
</feature>
<feature type="transmembrane region" description="Helical" evidence="8">
    <location>
        <begin position="443"/>
        <end position="461"/>
    </location>
</feature>
<dbReference type="InterPro" id="IPR050495">
    <property type="entry name" value="ATG22/LtaA_families"/>
</dbReference>
<dbReference type="GO" id="GO:0005774">
    <property type="term" value="C:vacuolar membrane"/>
    <property type="evidence" value="ECO:0007669"/>
    <property type="project" value="UniProtKB-SubCell"/>
</dbReference>
<evidence type="ECO:0000256" key="7">
    <source>
        <dbReference type="ARBA" id="ARBA00023136"/>
    </source>
</evidence>
<dbReference type="PANTHER" id="PTHR23519:SF1">
    <property type="entry name" value="AUTOPHAGY-RELATED PROTEIN 22"/>
    <property type="match status" value="1"/>
</dbReference>
<feature type="transmembrane region" description="Helical" evidence="8">
    <location>
        <begin position="64"/>
        <end position="86"/>
    </location>
</feature>
<reference evidence="11 12" key="1">
    <citation type="submission" date="2019-03" db="EMBL/GenBank/DDBJ databases">
        <title>Sequencing 23 genomes of Wallemia ichthyophaga.</title>
        <authorList>
            <person name="Gostincar C."/>
        </authorList>
    </citation>
    <scope>NUCLEOTIDE SEQUENCE [LARGE SCALE GENOMIC DNA]</scope>
    <source>
        <strain evidence="11 12">EXF-5753</strain>
    </source>
</reference>
<keyword evidence="3 8" id="KW-0813">Transport</keyword>
<comment type="function">
    <text evidence="8">Vacuolar effluxer which mediate the efflux of amino acids resulting from autophagic degradation. The release of autophagic amino acids allows the maintenance of protein synthesis and viability during nitrogen starvation.</text>
</comment>
<dbReference type="PANTHER" id="PTHR23519">
    <property type="entry name" value="AUTOPHAGY-RELATED PROTEIN 22"/>
    <property type="match status" value="1"/>
</dbReference>
<dbReference type="InterPro" id="IPR024671">
    <property type="entry name" value="Atg22-like"/>
</dbReference>
<feature type="transmembrane region" description="Helical" evidence="8">
    <location>
        <begin position="689"/>
        <end position="712"/>
    </location>
</feature>
<evidence type="ECO:0000259" key="10">
    <source>
        <dbReference type="Pfam" id="PF10277"/>
    </source>
</evidence>
<evidence type="ECO:0000256" key="9">
    <source>
        <dbReference type="SAM" id="MobiDB-lite"/>
    </source>
</evidence>
<name>A0A4T0FHH2_9BASI</name>
<feature type="transmembrane region" description="Helical" evidence="8">
    <location>
        <begin position="757"/>
        <end position="776"/>
    </location>
</feature>
<keyword evidence="12" id="KW-1185">Reference proteome</keyword>
<protein>
    <recommendedName>
        <fullName evidence="8">Autophagy-related protein</fullName>
    </recommendedName>
</protein>
<evidence type="ECO:0000256" key="1">
    <source>
        <dbReference type="ARBA" id="ARBA00004128"/>
    </source>
</evidence>
<feature type="transmembrane region" description="Helical" evidence="8">
    <location>
        <begin position="724"/>
        <end position="745"/>
    </location>
</feature>
<feature type="compositionally biased region" description="Low complexity" evidence="9">
    <location>
        <begin position="530"/>
        <end position="540"/>
    </location>
</feature>
<feature type="transmembrane region" description="Helical" evidence="8">
    <location>
        <begin position="141"/>
        <end position="165"/>
    </location>
</feature>
<evidence type="ECO:0000256" key="8">
    <source>
        <dbReference type="RuleBase" id="RU363073"/>
    </source>
</evidence>
<feature type="transmembrane region" description="Helical" evidence="8">
    <location>
        <begin position="618"/>
        <end position="642"/>
    </location>
</feature>
<dbReference type="GO" id="GO:0032974">
    <property type="term" value="P:amino acid transmembrane export from vacuole"/>
    <property type="evidence" value="ECO:0007669"/>
    <property type="project" value="TreeGrafter"/>
</dbReference>
<evidence type="ECO:0000313" key="11">
    <source>
        <dbReference type="EMBL" id="TIA87549.1"/>
    </source>
</evidence>
<feature type="transmembrane region" description="Helical" evidence="8">
    <location>
        <begin position="362"/>
        <end position="387"/>
    </location>
</feature>
<dbReference type="InterPro" id="IPR036259">
    <property type="entry name" value="MFS_trans_sf"/>
</dbReference>
<feature type="transmembrane region" description="Helical" evidence="8">
    <location>
        <begin position="827"/>
        <end position="850"/>
    </location>
</feature>
<sequence>MPDDTKRAPKPTHLKYGYIVYAPLVAAAVWTADLVGLLALWATHDYYRIIAGRGLVVYISDLGATWKTFFIVMNCVTVGFYLAAIFAQRWLRTVDRIPEALRRREVAFGWITIAFGIIGSAGLITLGIMDDVNHGTVHWSMTVVFVVGIAVSAVSQTCEVSCLAFDHPDRAHLRRNSVLKLIIVGMAVACAITFGGLQGSCRGDINSRDHPERDCYNITSAAAAFEWITAFMVVFYFLTLALDLWPAAKTSPRFLRKAAAWEADHLSKAESHLIPNPNEAGMDNMYTERSADLEQAGAGYASGYGDSYQMRHHSPPTSEQQQNPYAGYSFLNIIMHPFTLLYVLSLDCHHVMRFKLRDTLKTGWFVAQAAFEPYIVASGAFFIPLALEQLATDNAGDDGRISFLGWRVESASYSLYVGSISVVIQALAVISLGTAADNVAHRLHLLTLAAIVGSLSCISFYPLTGLFWPIASIIAILTQTSYGVGGVCLNSYLPYLAKRSVKRVKYGLDNSYAPIFTHEEGDDEVDDNASFSHSESSSSSGDPDGGREDEVDEKLSVQAHTAKLSAYGQAIGYASGIALLIVLLIPLNILSKSPHPPHNPVPPPVIARKVFSKRSPVVAIRACVTFTGVLWGALSIPAITLIRKDTAAGDSASGDETAAFTYRQAVKAAWIRLYHTFQIEEMKQLQSTYWFLLAWALLSDGFATITSTAILFAKTQLHMQSQQLLAITVLSPLAGALGAMASPYMQRLLGWSNHRSLVAIVLAGLFVPLYGLLGFLPFVQNIGFGGFTTQQEMFGFALYFGAVYGAFQSYARTVFAGLIPPGQEAHWFSIYAISSKSTSFVGSLLVGLLADKSSNIRSGFLAIAALFVLPLPVLVAKIRPNQGAVDAKIYAQARS</sequence>
<feature type="region of interest" description="Disordered" evidence="9">
    <location>
        <begin position="519"/>
        <end position="551"/>
    </location>
</feature>
<keyword evidence="5 8" id="KW-1133">Transmembrane helix</keyword>
<feature type="transmembrane region" description="Helical" evidence="8">
    <location>
        <begin position="856"/>
        <end position="875"/>
    </location>
</feature>
<dbReference type="OrthoDB" id="10032492at2759"/>
<evidence type="ECO:0000313" key="12">
    <source>
        <dbReference type="Proteomes" id="UP000310189"/>
    </source>
</evidence>
<keyword evidence="7 8" id="KW-0472">Membrane</keyword>
<evidence type="ECO:0000256" key="3">
    <source>
        <dbReference type="ARBA" id="ARBA00022448"/>
    </source>
</evidence>
<comment type="caution">
    <text evidence="8">Lacks conserved residue(s) required for the propagation of feature annotation.</text>
</comment>
<dbReference type="Gene3D" id="1.20.1250.20">
    <property type="entry name" value="MFS general substrate transporter like domains"/>
    <property type="match status" value="1"/>
</dbReference>
<feature type="transmembrane region" description="Helical" evidence="8">
    <location>
        <begin position="467"/>
        <end position="493"/>
    </location>
</feature>
<dbReference type="Proteomes" id="UP000310189">
    <property type="component" value="Unassembled WGS sequence"/>
</dbReference>